<feature type="region of interest" description="Disordered" evidence="1">
    <location>
        <begin position="652"/>
        <end position="671"/>
    </location>
</feature>
<sequence>MPRATRKPVQVEGVGLARRQQQGESASAALDDAAAQQRLRRLRRKRLAEKVVAHWKDFAREGIAEARARAHASAAPRRRGLTRWRAGATALRSTRHRRTADAGRWRFLAESRGFATWLAATRATRDRRRREETAAAAAAAAKAAAAERVLTKIARSSLQRWAAWAAGRRARRDAGNEACVHASSLLPGKLRRAIRRWRQHCANRQQFRRILTDVATVPRPPPAFPRRGAPPTFPCRAPPPTPPPPPPAPTTAEAFATAGRARAASFLRRWRRAATRRRRTRASAGLARRFRDHVLLLRHHEHWKAFVAGKRAAAELEAAAARLGRRARTRRALLGLSRAAEASAEERDRVRPVLREAFSKWDKACADGLRKRECREEEARERDRRTRRRVLRAWLCRTRNSVDARGQVVEGERHRRERCLRRAVRGWARAGLESRRRRGQATASRKHADRRRLASGVRVWRVAAAGMASRRSAKRVAMDKDHIRYDNRRRGKVAALFRPLARVSRVVPGRHGYPSPRGRARPPESSGKVLGGLGGGSRVAVAEAGRREREKVSAALLLWKLHTQGKAFAALAAHRLRRRWKQDRARRAVGWRRERLIKDGALRWAATADALSASRISSTAFREGNRAARRWEAAGRCARHWRRVAAARGMQRRARDQFPRTSVAPMPGFPGDVPGDVARGCVAVRDGEIIAESGGVRFPRGGGGSRARRPDVATATGRTSSLRMAAGVGVDEENVRLSSGGPVEEGGAAAPGEEFTPVSGGPAREEKGRLSPLSVRGLSGQGEEEEEENEHRTSPPPMTVGNLTQAACPLPAAASEPPWGRTQPGSGVDAGVDGGSPGGGGDFGGGGGAGRRRPAPRRPLELLLDETSRFAATASENRGQRGGGVAPPLSTWVVDEMNRLFGAGGSVNNGLAVAGGGSSAVVDGDRGRRERAAMFRSAGHVDCGQSGQVACLPGRDGGGRSKDSDGQLFAPIKSTFWGSGRGEMASASGPGSAPFRRAASPSVGQWERRAGTRGNQQQGGLLQHPTEVSSLPATARPPQPPPSQEDTTSTSGGGVRGVYGAPTAASCTCQCNSPAPPSCARPTTPQFDGEMMPLPVDVGSPLAAAPALPAGEAGAGGAFEATEASPSSPESIADSTVASSSAAQQQWPTSVLSFDGAATAYETEEADLEARVAKAERRLRALQERARQRHRDKRELAALHQALAEQEARTTHDGVGSRGNDGGEMGGGIDCPVDGNRKPSKALLSSAADNRGNNNAVGQGDFPSTISNSSHSAVEPGNEEGPTPASIGAPHSLDVTTPAQTALLSLDGNSSEHETATDTSSRRALLVRMGMIRARLDSGGKVRAEGGWLRPVAESLRREVEELAKSGAAGRSRSGSGGP</sequence>
<feature type="compositionally biased region" description="Low complexity" evidence="1">
    <location>
        <begin position="1101"/>
        <end position="1146"/>
    </location>
</feature>
<keyword evidence="3" id="KW-1185">Reference proteome</keyword>
<feature type="region of interest" description="Disordered" evidence="1">
    <location>
        <begin position="694"/>
        <end position="856"/>
    </location>
</feature>
<dbReference type="EMBL" id="FN649743">
    <property type="protein sequence ID" value="CBJ26772.1"/>
    <property type="molecule type" value="Genomic_DNA"/>
</dbReference>
<dbReference type="OrthoDB" id="10628630at2759"/>
<evidence type="ECO:0000256" key="1">
    <source>
        <dbReference type="SAM" id="MobiDB-lite"/>
    </source>
</evidence>
<reference evidence="2 3" key="1">
    <citation type="journal article" date="2010" name="Nature">
        <title>The Ectocarpus genome and the independent evolution of multicellularity in brown algae.</title>
        <authorList>
            <person name="Cock J.M."/>
            <person name="Sterck L."/>
            <person name="Rouze P."/>
            <person name="Scornet D."/>
            <person name="Allen A.E."/>
            <person name="Amoutzias G."/>
            <person name="Anthouard V."/>
            <person name="Artiguenave F."/>
            <person name="Aury J.M."/>
            <person name="Badger J.H."/>
            <person name="Beszteri B."/>
            <person name="Billiau K."/>
            <person name="Bonnet E."/>
            <person name="Bothwell J.H."/>
            <person name="Bowler C."/>
            <person name="Boyen C."/>
            <person name="Brownlee C."/>
            <person name="Carrano C.J."/>
            <person name="Charrier B."/>
            <person name="Cho G.Y."/>
            <person name="Coelho S.M."/>
            <person name="Collen J."/>
            <person name="Corre E."/>
            <person name="Da Silva C."/>
            <person name="Delage L."/>
            <person name="Delaroque N."/>
            <person name="Dittami S.M."/>
            <person name="Doulbeau S."/>
            <person name="Elias M."/>
            <person name="Farnham G."/>
            <person name="Gachon C.M."/>
            <person name="Gschloessl B."/>
            <person name="Heesch S."/>
            <person name="Jabbari K."/>
            <person name="Jubin C."/>
            <person name="Kawai H."/>
            <person name="Kimura K."/>
            <person name="Kloareg B."/>
            <person name="Kupper F.C."/>
            <person name="Lang D."/>
            <person name="Le Bail A."/>
            <person name="Leblanc C."/>
            <person name="Lerouge P."/>
            <person name="Lohr M."/>
            <person name="Lopez P.J."/>
            <person name="Martens C."/>
            <person name="Maumus F."/>
            <person name="Michel G."/>
            <person name="Miranda-Saavedra D."/>
            <person name="Morales J."/>
            <person name="Moreau H."/>
            <person name="Motomura T."/>
            <person name="Nagasato C."/>
            <person name="Napoli C.A."/>
            <person name="Nelson D.R."/>
            <person name="Nyvall-Collen P."/>
            <person name="Peters A.F."/>
            <person name="Pommier C."/>
            <person name="Potin P."/>
            <person name="Poulain J."/>
            <person name="Quesneville H."/>
            <person name="Read B."/>
            <person name="Rensing S.A."/>
            <person name="Ritter A."/>
            <person name="Rousvoal S."/>
            <person name="Samanta M."/>
            <person name="Samson G."/>
            <person name="Schroeder D.C."/>
            <person name="Segurens B."/>
            <person name="Strittmatter M."/>
            <person name="Tonon T."/>
            <person name="Tregear J.W."/>
            <person name="Valentin K."/>
            <person name="von Dassow P."/>
            <person name="Yamagishi T."/>
            <person name="Van de Peer Y."/>
            <person name="Wincker P."/>
        </authorList>
    </citation>
    <scope>NUCLEOTIDE SEQUENCE [LARGE SCALE GENOMIC DNA]</scope>
    <source>
        <strain evidence="3">Ec32 / CCAP1310/4</strain>
    </source>
</reference>
<dbReference type="Proteomes" id="UP000002630">
    <property type="component" value="Linkage Group LG18"/>
</dbReference>
<feature type="region of interest" description="Disordered" evidence="1">
    <location>
        <begin position="954"/>
        <end position="1148"/>
    </location>
</feature>
<feature type="region of interest" description="Disordered" evidence="1">
    <location>
        <begin position="507"/>
        <end position="533"/>
    </location>
</feature>
<feature type="region of interest" description="Disordered" evidence="1">
    <location>
        <begin position="1"/>
        <end position="31"/>
    </location>
</feature>
<accession>D7G1G4</accession>
<feature type="region of interest" description="Disordered" evidence="1">
    <location>
        <begin position="431"/>
        <end position="450"/>
    </location>
</feature>
<protein>
    <recommendedName>
        <fullName evidence="4">Sfi1 spindle body domain-containing protein</fullName>
    </recommendedName>
</protein>
<feature type="compositionally biased region" description="Low complexity" evidence="1">
    <location>
        <begin position="740"/>
        <end position="754"/>
    </location>
</feature>
<evidence type="ECO:0000313" key="2">
    <source>
        <dbReference type="EMBL" id="CBJ26772.1"/>
    </source>
</evidence>
<evidence type="ECO:0000313" key="3">
    <source>
        <dbReference type="Proteomes" id="UP000002630"/>
    </source>
</evidence>
<feature type="compositionally biased region" description="Polar residues" evidence="1">
    <location>
        <begin position="1247"/>
        <end position="1272"/>
    </location>
</feature>
<feature type="compositionally biased region" description="Pro residues" evidence="1">
    <location>
        <begin position="231"/>
        <end position="249"/>
    </location>
</feature>
<feature type="compositionally biased region" description="Basic residues" evidence="1">
    <location>
        <begin position="435"/>
        <end position="450"/>
    </location>
</feature>
<evidence type="ECO:0008006" key="4">
    <source>
        <dbReference type="Google" id="ProtNLM"/>
    </source>
</evidence>
<feature type="region of interest" description="Disordered" evidence="1">
    <location>
        <begin position="1204"/>
        <end position="1293"/>
    </location>
</feature>
<proteinExistence type="predicted"/>
<feature type="region of interest" description="Disordered" evidence="1">
    <location>
        <begin position="218"/>
        <end position="251"/>
    </location>
</feature>
<feature type="compositionally biased region" description="Gly residues" evidence="1">
    <location>
        <begin position="1216"/>
        <end position="1229"/>
    </location>
</feature>
<dbReference type="InParanoid" id="D7G1G4"/>
<dbReference type="EMBL" id="FN648652">
    <property type="protein sequence ID" value="CBJ26772.1"/>
    <property type="molecule type" value="Genomic_DNA"/>
</dbReference>
<gene>
    <name evidence="2" type="ORF">Esi_0045_0032</name>
</gene>
<dbReference type="OMA" id="MFRSAGH"/>
<organism evidence="2 3">
    <name type="scientific">Ectocarpus siliculosus</name>
    <name type="common">Brown alga</name>
    <name type="synonym">Conferva siliculosa</name>
    <dbReference type="NCBI Taxonomy" id="2880"/>
    <lineage>
        <taxon>Eukaryota</taxon>
        <taxon>Sar</taxon>
        <taxon>Stramenopiles</taxon>
        <taxon>Ochrophyta</taxon>
        <taxon>PX clade</taxon>
        <taxon>Phaeophyceae</taxon>
        <taxon>Ectocarpales</taxon>
        <taxon>Ectocarpaceae</taxon>
        <taxon>Ectocarpus</taxon>
    </lineage>
</organism>
<name>D7G1G4_ECTSI</name>
<feature type="compositionally biased region" description="Gly residues" evidence="1">
    <location>
        <begin position="832"/>
        <end position="849"/>
    </location>
</feature>